<keyword evidence="5" id="KW-0520">NAD</keyword>
<accession>A0A8S4RQQ9</accession>
<dbReference type="EC" id="1.1.1.37" evidence="1"/>
<evidence type="ECO:0000256" key="4">
    <source>
        <dbReference type="ARBA" id="ARBA00023002"/>
    </source>
</evidence>
<evidence type="ECO:0000256" key="5">
    <source>
        <dbReference type="ARBA" id="ARBA00023027"/>
    </source>
</evidence>
<keyword evidence="8" id="KW-1185">Reference proteome</keyword>
<dbReference type="PANTHER" id="PTHR11540:SF16">
    <property type="entry name" value="MALATE DEHYDROGENASE, MITOCHONDRIAL"/>
    <property type="match status" value="1"/>
</dbReference>
<dbReference type="InterPro" id="IPR001236">
    <property type="entry name" value="Lactate/malate_DH_N"/>
</dbReference>
<keyword evidence="3" id="KW-0816">Tricarboxylic acid cycle</keyword>
<sequence>MLRGVLRKSVPKWLFEPNANHHNYVSSDILAQIEKECDRYCPVPRIPPHKDPSSIRQSLLKLIHNYHILTCTKTDRFISTYPHFCPNPGVVPRANKAFTNEVLGKKLWPSSSAAVLVYPVQFKPKGILQVTVIGGGSDVGRIVSLFLKQQKIIKVLSLYDEEPENNVLGVATDLAHMDTSTTVEAYQGRVFMRQALTDADVVLICGGHYLMPPCCCTLDRDLFFQNMQFVRTATIACAQFCPQAVIALQTPPVDCNFALCVDVSLFEKPTFIDSALVEQNEPEQCYNMRICATPVTVGKEGIIEYAIPKLNETETLLLEDSKCDLEDMLNLGSCYAMGDEYCLHPCKMSPCCYYPPPCKVCKPCEQ</sequence>
<reference evidence="7" key="1">
    <citation type="submission" date="2022-03" db="EMBL/GenBank/DDBJ databases">
        <authorList>
            <person name="Lindestad O."/>
        </authorList>
    </citation>
    <scope>NUCLEOTIDE SEQUENCE</scope>
</reference>
<evidence type="ECO:0000256" key="2">
    <source>
        <dbReference type="ARBA" id="ARBA00016075"/>
    </source>
</evidence>
<evidence type="ECO:0000313" key="7">
    <source>
        <dbReference type="EMBL" id="CAH2239273.1"/>
    </source>
</evidence>
<gene>
    <name evidence="7" type="primary">jg21900</name>
    <name evidence="7" type="ORF">PAEG_LOCUS16068</name>
</gene>
<dbReference type="Pfam" id="PF00056">
    <property type="entry name" value="Ldh_1_N"/>
    <property type="match status" value="1"/>
</dbReference>
<dbReference type="EMBL" id="CAKXAJ010025426">
    <property type="protein sequence ID" value="CAH2239273.1"/>
    <property type="molecule type" value="Genomic_DNA"/>
</dbReference>
<dbReference type="GO" id="GO:0006099">
    <property type="term" value="P:tricarboxylic acid cycle"/>
    <property type="evidence" value="ECO:0007669"/>
    <property type="project" value="UniProtKB-KW"/>
</dbReference>
<dbReference type="AlphaFoldDB" id="A0A8S4RQQ9"/>
<dbReference type="Proteomes" id="UP000838756">
    <property type="component" value="Unassembled WGS sequence"/>
</dbReference>
<evidence type="ECO:0000313" key="8">
    <source>
        <dbReference type="Proteomes" id="UP000838756"/>
    </source>
</evidence>
<dbReference type="PANTHER" id="PTHR11540">
    <property type="entry name" value="MALATE AND LACTATE DEHYDROGENASE"/>
    <property type="match status" value="1"/>
</dbReference>
<proteinExistence type="predicted"/>
<evidence type="ECO:0000256" key="3">
    <source>
        <dbReference type="ARBA" id="ARBA00022532"/>
    </source>
</evidence>
<evidence type="ECO:0000259" key="6">
    <source>
        <dbReference type="Pfam" id="PF00056"/>
    </source>
</evidence>
<name>A0A8S4RQQ9_9NEOP</name>
<evidence type="ECO:0000256" key="1">
    <source>
        <dbReference type="ARBA" id="ARBA00012995"/>
    </source>
</evidence>
<dbReference type="SUPFAM" id="SSF51735">
    <property type="entry name" value="NAD(P)-binding Rossmann-fold domains"/>
    <property type="match status" value="1"/>
</dbReference>
<comment type="caution">
    <text evidence="7">The sequence shown here is derived from an EMBL/GenBank/DDBJ whole genome shotgun (WGS) entry which is preliminary data.</text>
</comment>
<protein>
    <recommendedName>
        <fullName evidence="2">Malate dehydrogenase, mitochondrial</fullName>
        <ecNumber evidence="1">1.1.1.37</ecNumber>
    </recommendedName>
</protein>
<dbReference type="InterPro" id="IPR036291">
    <property type="entry name" value="NAD(P)-bd_dom_sf"/>
</dbReference>
<keyword evidence="4" id="KW-0560">Oxidoreductase</keyword>
<organism evidence="7 8">
    <name type="scientific">Pararge aegeria aegeria</name>
    <dbReference type="NCBI Taxonomy" id="348720"/>
    <lineage>
        <taxon>Eukaryota</taxon>
        <taxon>Metazoa</taxon>
        <taxon>Ecdysozoa</taxon>
        <taxon>Arthropoda</taxon>
        <taxon>Hexapoda</taxon>
        <taxon>Insecta</taxon>
        <taxon>Pterygota</taxon>
        <taxon>Neoptera</taxon>
        <taxon>Endopterygota</taxon>
        <taxon>Lepidoptera</taxon>
        <taxon>Glossata</taxon>
        <taxon>Ditrysia</taxon>
        <taxon>Papilionoidea</taxon>
        <taxon>Nymphalidae</taxon>
        <taxon>Satyrinae</taxon>
        <taxon>Satyrini</taxon>
        <taxon>Parargina</taxon>
        <taxon>Pararge</taxon>
    </lineage>
</organism>
<dbReference type="OrthoDB" id="6626850at2759"/>
<dbReference type="GO" id="GO:0030060">
    <property type="term" value="F:L-malate dehydrogenase (NAD+) activity"/>
    <property type="evidence" value="ECO:0007669"/>
    <property type="project" value="UniProtKB-EC"/>
</dbReference>
<feature type="domain" description="Lactate/malate dehydrogenase N-terminal" evidence="6">
    <location>
        <begin position="129"/>
        <end position="269"/>
    </location>
</feature>
<dbReference type="Gene3D" id="3.40.50.720">
    <property type="entry name" value="NAD(P)-binding Rossmann-like Domain"/>
    <property type="match status" value="1"/>
</dbReference>
<dbReference type="GO" id="GO:0005739">
    <property type="term" value="C:mitochondrion"/>
    <property type="evidence" value="ECO:0007669"/>
    <property type="project" value="TreeGrafter"/>
</dbReference>